<evidence type="ECO:0000313" key="3">
    <source>
        <dbReference type="Proteomes" id="UP000183174"/>
    </source>
</evidence>
<dbReference type="EMBL" id="FMAE01000039">
    <property type="protein sequence ID" value="SCB52722.1"/>
    <property type="molecule type" value="Genomic_DNA"/>
</dbReference>
<feature type="compositionally biased region" description="Low complexity" evidence="1">
    <location>
        <begin position="1"/>
        <end position="15"/>
    </location>
</feature>
<dbReference type="Proteomes" id="UP000183174">
    <property type="component" value="Unassembled WGS sequence"/>
</dbReference>
<proteinExistence type="predicted"/>
<gene>
    <name evidence="2" type="ORF">GA0061099_10394</name>
</gene>
<dbReference type="AlphaFoldDB" id="A0A1C3XKA2"/>
<feature type="region of interest" description="Disordered" evidence="1">
    <location>
        <begin position="1"/>
        <end position="21"/>
    </location>
</feature>
<accession>A0A1C3XKA2</accession>
<sequence>MGGKSTSTTTQSSETNPWAPAQSTLTGILGQLNSYLPQTGLTSVQNDALNTIQKNNATASGYNPAIQSYTQDMLSGGGALNQQGAINNAYKQYYDQTNPLASNVNYDPYSTPGFKDAISTMVSDITNANNSRFAGAGRDFSGANAQALGRGIAQGVAPTIAAQYNQNVQNQQGAAGNLYNAGNTTAGLNTGLQSLYNSNRGAGVSSVGTGLDAMNEAAKSNLAAEAQRLNIPLSNLGLLAQIGVPIAGLGGTSSGTSKTENQASGWQQFQQAMSGLGSFSNGPGGQSSGSGVMGLLNFL</sequence>
<organism evidence="2 3">
    <name type="scientific">Bradyrhizobium yuanmingense</name>
    <dbReference type="NCBI Taxonomy" id="108015"/>
    <lineage>
        <taxon>Bacteria</taxon>
        <taxon>Pseudomonadati</taxon>
        <taxon>Pseudomonadota</taxon>
        <taxon>Alphaproteobacteria</taxon>
        <taxon>Hyphomicrobiales</taxon>
        <taxon>Nitrobacteraceae</taxon>
        <taxon>Bradyrhizobium</taxon>
    </lineage>
</organism>
<name>A0A1C3XKA2_9BRAD</name>
<dbReference type="RefSeq" id="WP_074448554.1">
    <property type="nucleotide sequence ID" value="NZ_FMAE01000039.1"/>
</dbReference>
<evidence type="ECO:0000256" key="1">
    <source>
        <dbReference type="SAM" id="MobiDB-lite"/>
    </source>
</evidence>
<reference evidence="2 3" key="1">
    <citation type="submission" date="2016-08" db="EMBL/GenBank/DDBJ databases">
        <authorList>
            <person name="Seilhamer J.J."/>
        </authorList>
    </citation>
    <scope>NUCLEOTIDE SEQUENCE [LARGE SCALE GENOMIC DNA]</scope>
    <source>
        <strain evidence="2 3">CCBAU 10071</strain>
    </source>
</reference>
<protein>
    <submittedName>
        <fullName evidence="2">Uncharacterized protein</fullName>
    </submittedName>
</protein>
<evidence type="ECO:0000313" key="2">
    <source>
        <dbReference type="EMBL" id="SCB52722.1"/>
    </source>
</evidence>